<feature type="region of interest" description="Disordered" evidence="1">
    <location>
        <begin position="1"/>
        <end position="62"/>
    </location>
</feature>
<dbReference type="RefSeq" id="WP_209377585.1">
    <property type="nucleotide sequence ID" value="NZ_JAGIZB010000001.1"/>
</dbReference>
<evidence type="ECO:0000256" key="1">
    <source>
        <dbReference type="SAM" id="MobiDB-lite"/>
    </source>
</evidence>
<dbReference type="InterPro" id="IPR025227">
    <property type="entry name" value="DUF4169"/>
</dbReference>
<evidence type="ECO:0000313" key="2">
    <source>
        <dbReference type="EMBL" id="MBP0443389.1"/>
    </source>
</evidence>
<proteinExistence type="predicted"/>
<feature type="compositionally biased region" description="Basic and acidic residues" evidence="1">
    <location>
        <begin position="33"/>
        <end position="62"/>
    </location>
</feature>
<organism evidence="2 3">
    <name type="scientific">Pararoseomonas baculiformis</name>
    <dbReference type="NCBI Taxonomy" id="2820812"/>
    <lineage>
        <taxon>Bacteria</taxon>
        <taxon>Pseudomonadati</taxon>
        <taxon>Pseudomonadota</taxon>
        <taxon>Alphaproteobacteria</taxon>
        <taxon>Acetobacterales</taxon>
        <taxon>Acetobacteraceae</taxon>
        <taxon>Pararoseomonas</taxon>
    </lineage>
</organism>
<gene>
    <name evidence="2" type="ORF">J8J14_01235</name>
</gene>
<reference evidence="2 3" key="1">
    <citation type="submission" date="2021-03" db="EMBL/GenBank/DDBJ databases">
        <authorList>
            <person name="So Y."/>
        </authorList>
    </citation>
    <scope>NUCLEOTIDE SEQUENCE [LARGE SCALE GENOMIC DNA]</scope>
    <source>
        <strain evidence="2 3">SSH11</strain>
    </source>
</reference>
<accession>A0ABS4A8R7</accession>
<keyword evidence="3" id="KW-1185">Reference proteome</keyword>
<dbReference type="Proteomes" id="UP000681594">
    <property type="component" value="Unassembled WGS sequence"/>
</dbReference>
<dbReference type="Pfam" id="PF13770">
    <property type="entry name" value="DUF4169"/>
    <property type="match status" value="1"/>
</dbReference>
<sequence length="62" mass="6622">MAEIVNLNRARKARDRAEAGARAAANRAAHGRTKAEKAKDAAARAKRDALLDGARLEEGPKD</sequence>
<dbReference type="EMBL" id="JAGIZB010000001">
    <property type="protein sequence ID" value="MBP0443389.1"/>
    <property type="molecule type" value="Genomic_DNA"/>
</dbReference>
<comment type="caution">
    <text evidence="2">The sequence shown here is derived from an EMBL/GenBank/DDBJ whole genome shotgun (WGS) entry which is preliminary data.</text>
</comment>
<protein>
    <submittedName>
        <fullName evidence="2">DUF4169 family protein</fullName>
    </submittedName>
</protein>
<evidence type="ECO:0000313" key="3">
    <source>
        <dbReference type="Proteomes" id="UP000681594"/>
    </source>
</evidence>
<name>A0ABS4A8R7_9PROT</name>